<protein>
    <submittedName>
        <fullName evidence="1">Uncharacterized protein</fullName>
    </submittedName>
</protein>
<gene>
    <name evidence="1" type="ORF">AYI69_g4623</name>
</gene>
<accession>A0A1R1YC27</accession>
<keyword evidence="2" id="KW-1185">Reference proteome</keyword>
<organism evidence="1 2">
    <name type="scientific">Smittium culicis</name>
    <dbReference type="NCBI Taxonomy" id="133412"/>
    <lineage>
        <taxon>Eukaryota</taxon>
        <taxon>Fungi</taxon>
        <taxon>Fungi incertae sedis</taxon>
        <taxon>Zoopagomycota</taxon>
        <taxon>Kickxellomycotina</taxon>
        <taxon>Harpellomycetes</taxon>
        <taxon>Harpellales</taxon>
        <taxon>Legeriomycetaceae</taxon>
        <taxon>Smittium</taxon>
    </lineage>
</organism>
<dbReference type="SUPFAM" id="SSF47661">
    <property type="entry name" value="t-snare proteins"/>
    <property type="match status" value="1"/>
</dbReference>
<evidence type="ECO:0000313" key="1">
    <source>
        <dbReference type="EMBL" id="OMJ24471.1"/>
    </source>
</evidence>
<evidence type="ECO:0000313" key="2">
    <source>
        <dbReference type="Proteomes" id="UP000187429"/>
    </source>
</evidence>
<proteinExistence type="predicted"/>
<dbReference type="Gene3D" id="1.20.58.70">
    <property type="match status" value="1"/>
</dbReference>
<dbReference type="InterPro" id="IPR010989">
    <property type="entry name" value="SNARE"/>
</dbReference>
<dbReference type="GO" id="GO:0016020">
    <property type="term" value="C:membrane"/>
    <property type="evidence" value="ECO:0007669"/>
    <property type="project" value="InterPro"/>
</dbReference>
<name>A0A1R1YC27_9FUNG</name>
<dbReference type="EMBL" id="LSSM01001819">
    <property type="protein sequence ID" value="OMJ24471.1"/>
    <property type="molecule type" value="Genomic_DNA"/>
</dbReference>
<sequence length="108" mass="12546">MSKDRYEELRAVRKFSSTLAQGTGIEESDKNEKPEMYIFYDKVSEIEDRISKVNDLVLSVHALHEKNLNSLDREREKESTIEIDRQSMEISIEINSIKAKLIGKIEKS</sequence>
<dbReference type="AlphaFoldDB" id="A0A1R1YC27"/>
<dbReference type="Proteomes" id="UP000187429">
    <property type="component" value="Unassembled WGS sequence"/>
</dbReference>
<comment type="caution">
    <text evidence="1">The sequence shown here is derived from an EMBL/GenBank/DDBJ whole genome shotgun (WGS) entry which is preliminary data.</text>
</comment>
<dbReference type="GO" id="GO:0016192">
    <property type="term" value="P:vesicle-mediated transport"/>
    <property type="evidence" value="ECO:0007669"/>
    <property type="project" value="InterPro"/>
</dbReference>
<reference evidence="2" key="1">
    <citation type="submission" date="2017-01" db="EMBL/GenBank/DDBJ databases">
        <authorList>
            <person name="Wang Y."/>
            <person name="White M."/>
            <person name="Kvist S."/>
            <person name="Moncalvo J.-M."/>
        </authorList>
    </citation>
    <scope>NUCLEOTIDE SEQUENCE [LARGE SCALE GENOMIC DNA]</scope>
    <source>
        <strain evidence="2">ID-206-W2</strain>
    </source>
</reference>